<reference evidence="2 3" key="1">
    <citation type="submission" date="2021-01" db="EMBL/GenBank/DDBJ databases">
        <title>Actinoplanes sp. nov. LDG1-06 isolated from lichen.</title>
        <authorList>
            <person name="Saeng-In P."/>
            <person name="Phongsopitanun W."/>
            <person name="Kanchanasin P."/>
            <person name="Yuki M."/>
            <person name="Kudo T."/>
            <person name="Ohkuma M."/>
            <person name="Tanasupawat S."/>
        </authorList>
    </citation>
    <scope>NUCLEOTIDE SEQUENCE [LARGE SCALE GENOMIC DNA]</scope>
    <source>
        <strain evidence="2 3">LDG1-06</strain>
    </source>
</reference>
<sequence length="145" mass="15731">MVNGTPVDSLNFRLGVLGSIQEGRWAARLARYDLKPKHVALLSALRLGHEGAQQDLAVTLRVAPSLVVLLADHLVALEAVERVRDHTDRRRQRLQMTPEGDRLLDLCTADAQELDNELAASLTAADRAALTRVLAKLAAAEGLPS</sequence>
<accession>A0ABS2AUQ6</accession>
<dbReference type="PANTHER" id="PTHR33164">
    <property type="entry name" value="TRANSCRIPTIONAL REGULATOR, MARR FAMILY"/>
    <property type="match status" value="1"/>
</dbReference>
<protein>
    <recommendedName>
        <fullName evidence="1">HTH marR-type domain-containing protein</fullName>
    </recommendedName>
</protein>
<dbReference type="SMART" id="SM00347">
    <property type="entry name" value="HTH_MARR"/>
    <property type="match status" value="1"/>
</dbReference>
<proteinExistence type="predicted"/>
<dbReference type="InterPro" id="IPR039422">
    <property type="entry name" value="MarR/SlyA-like"/>
</dbReference>
<dbReference type="PANTHER" id="PTHR33164:SF43">
    <property type="entry name" value="HTH-TYPE TRANSCRIPTIONAL REPRESSOR YETL"/>
    <property type="match status" value="1"/>
</dbReference>
<name>A0ABS2AUQ6_9ACTN</name>
<organism evidence="2 3">
    <name type="scientific">Paractinoplanes ovalisporus</name>
    <dbReference type="NCBI Taxonomy" id="2810368"/>
    <lineage>
        <taxon>Bacteria</taxon>
        <taxon>Bacillati</taxon>
        <taxon>Actinomycetota</taxon>
        <taxon>Actinomycetes</taxon>
        <taxon>Micromonosporales</taxon>
        <taxon>Micromonosporaceae</taxon>
        <taxon>Paractinoplanes</taxon>
    </lineage>
</organism>
<dbReference type="Proteomes" id="UP000632138">
    <property type="component" value="Unassembled WGS sequence"/>
</dbReference>
<evidence type="ECO:0000259" key="1">
    <source>
        <dbReference type="PROSITE" id="PS50995"/>
    </source>
</evidence>
<keyword evidence="3" id="KW-1185">Reference proteome</keyword>
<gene>
    <name evidence="2" type="ORF">JIG36_49795</name>
</gene>
<comment type="caution">
    <text evidence="2">The sequence shown here is derived from an EMBL/GenBank/DDBJ whole genome shotgun (WGS) entry which is preliminary data.</text>
</comment>
<dbReference type="PRINTS" id="PR00598">
    <property type="entry name" value="HTHMARR"/>
</dbReference>
<dbReference type="InterPro" id="IPR036388">
    <property type="entry name" value="WH-like_DNA-bd_sf"/>
</dbReference>
<dbReference type="InterPro" id="IPR000835">
    <property type="entry name" value="HTH_MarR-typ"/>
</dbReference>
<dbReference type="InterPro" id="IPR036390">
    <property type="entry name" value="WH_DNA-bd_sf"/>
</dbReference>
<dbReference type="Gene3D" id="1.10.10.10">
    <property type="entry name" value="Winged helix-like DNA-binding domain superfamily/Winged helix DNA-binding domain"/>
    <property type="match status" value="1"/>
</dbReference>
<evidence type="ECO:0000313" key="2">
    <source>
        <dbReference type="EMBL" id="MBM2623609.1"/>
    </source>
</evidence>
<dbReference type="SUPFAM" id="SSF46785">
    <property type="entry name" value="Winged helix' DNA-binding domain"/>
    <property type="match status" value="1"/>
</dbReference>
<dbReference type="PROSITE" id="PS50995">
    <property type="entry name" value="HTH_MARR_2"/>
    <property type="match status" value="1"/>
</dbReference>
<dbReference type="RefSeq" id="WP_203383960.1">
    <property type="nucleotide sequence ID" value="NZ_JAENHP010000038.1"/>
</dbReference>
<feature type="domain" description="HTH marR-type" evidence="1">
    <location>
        <begin position="1"/>
        <end position="139"/>
    </location>
</feature>
<evidence type="ECO:0000313" key="3">
    <source>
        <dbReference type="Proteomes" id="UP000632138"/>
    </source>
</evidence>
<dbReference type="EMBL" id="JAENHP010000038">
    <property type="protein sequence ID" value="MBM2623609.1"/>
    <property type="molecule type" value="Genomic_DNA"/>
</dbReference>